<dbReference type="STRING" id="490189.SAMN02927903_00272"/>
<keyword evidence="4" id="KW-1185">Reference proteome</keyword>
<dbReference type="RefSeq" id="WP_091140406.1">
    <property type="nucleotide sequence ID" value="NZ_FMVF01000002.1"/>
</dbReference>
<dbReference type="AlphaFoldDB" id="A0A1G5B6P8"/>
<feature type="domain" description="Lipid/polyisoprenoid-binding YceI-like" evidence="2">
    <location>
        <begin position="23"/>
        <end position="184"/>
    </location>
</feature>
<dbReference type="Proteomes" id="UP000199354">
    <property type="component" value="Unassembled WGS sequence"/>
</dbReference>
<evidence type="ECO:0000313" key="3">
    <source>
        <dbReference type="EMBL" id="SCX85838.1"/>
    </source>
</evidence>
<evidence type="ECO:0000259" key="2">
    <source>
        <dbReference type="SMART" id="SM00867"/>
    </source>
</evidence>
<dbReference type="InterPro" id="IPR036761">
    <property type="entry name" value="TTHA0802/YceI-like_sf"/>
</dbReference>
<feature type="signal peptide" evidence="1">
    <location>
        <begin position="1"/>
        <end position="19"/>
    </location>
</feature>
<dbReference type="InterPro" id="IPR007372">
    <property type="entry name" value="Lipid/polyisoprenoid-bd_YceI"/>
</dbReference>
<dbReference type="Gene3D" id="2.40.128.110">
    <property type="entry name" value="Lipid/polyisoprenoid-binding, YceI-like"/>
    <property type="match status" value="1"/>
</dbReference>
<dbReference type="EMBL" id="FMVF01000002">
    <property type="protein sequence ID" value="SCX85838.1"/>
    <property type="molecule type" value="Genomic_DNA"/>
</dbReference>
<dbReference type="OrthoDB" id="951410at2"/>
<dbReference type="SUPFAM" id="SSF101874">
    <property type="entry name" value="YceI-like"/>
    <property type="match status" value="1"/>
</dbReference>
<dbReference type="SMART" id="SM00867">
    <property type="entry name" value="YceI"/>
    <property type="match status" value="1"/>
</dbReference>
<gene>
    <name evidence="3" type="ORF">SAMN02927903_00272</name>
</gene>
<proteinExistence type="predicted"/>
<dbReference type="PANTHER" id="PTHR34406">
    <property type="entry name" value="PROTEIN YCEI"/>
    <property type="match status" value="1"/>
</dbReference>
<name>A0A1G5B6P8_9FLAO</name>
<evidence type="ECO:0000313" key="4">
    <source>
        <dbReference type="Proteomes" id="UP000199354"/>
    </source>
</evidence>
<keyword evidence="1" id="KW-0732">Signal</keyword>
<feature type="chain" id="PRO_5011717772" evidence="1">
    <location>
        <begin position="20"/>
        <end position="185"/>
    </location>
</feature>
<accession>A0A1G5B6P8</accession>
<evidence type="ECO:0000256" key="1">
    <source>
        <dbReference type="SAM" id="SignalP"/>
    </source>
</evidence>
<dbReference type="PANTHER" id="PTHR34406:SF1">
    <property type="entry name" value="PROTEIN YCEI"/>
    <property type="match status" value="1"/>
</dbReference>
<sequence length="185" mass="20320">MKRIAFVVLALLLSATLMAQAKKINLKESAITWTGKKVTGEHSGSLQFQEGMLIFKGKKVVGGSFIADMTTLSNTDQTGDGKKKLEGHLRSADFFNTDEHKTAKLVFKTIGEKSAGLYSVTADLTIKGKTNPVKFDLAVKGNKASTEFTVDRTKYGIQYGSGTFFSDLGDRTIYDEFDVKVNLRF</sequence>
<reference evidence="3 4" key="1">
    <citation type="submission" date="2016-10" db="EMBL/GenBank/DDBJ databases">
        <authorList>
            <person name="de Groot N.N."/>
        </authorList>
    </citation>
    <scope>NUCLEOTIDE SEQUENCE [LARGE SCALE GENOMIC DNA]</scope>
    <source>
        <strain evidence="3 4">CGMCC 1.7031</strain>
    </source>
</reference>
<protein>
    <submittedName>
        <fullName evidence="3">Polyisoprenoid-binding protein YceI</fullName>
    </submittedName>
</protein>
<organism evidence="3 4">
    <name type="scientific">Flavobacterium caeni</name>
    <dbReference type="NCBI Taxonomy" id="490189"/>
    <lineage>
        <taxon>Bacteria</taxon>
        <taxon>Pseudomonadati</taxon>
        <taxon>Bacteroidota</taxon>
        <taxon>Flavobacteriia</taxon>
        <taxon>Flavobacteriales</taxon>
        <taxon>Flavobacteriaceae</taxon>
        <taxon>Flavobacterium</taxon>
    </lineage>
</organism>
<dbReference type="Pfam" id="PF04264">
    <property type="entry name" value="YceI"/>
    <property type="match status" value="1"/>
</dbReference>